<evidence type="ECO:0000313" key="2">
    <source>
        <dbReference type="Proteomes" id="UP000198847"/>
    </source>
</evidence>
<protein>
    <recommendedName>
        <fullName evidence="3">Trm112 family protein</fullName>
    </recommendedName>
</protein>
<accession>A0A1H8V481</accession>
<proteinExistence type="predicted"/>
<keyword evidence="2" id="KW-1185">Reference proteome</keyword>
<dbReference type="STRING" id="112903.SAMN04490178_11040"/>
<evidence type="ECO:0000313" key="1">
    <source>
        <dbReference type="EMBL" id="SEP09578.1"/>
    </source>
</evidence>
<gene>
    <name evidence="1" type="ORF">SAMN04490178_11040</name>
</gene>
<name>A0A1H8V481_9FIRM</name>
<dbReference type="Proteomes" id="UP000198847">
    <property type="component" value="Unassembled WGS sequence"/>
</dbReference>
<reference evidence="1 2" key="1">
    <citation type="submission" date="2016-10" db="EMBL/GenBank/DDBJ databases">
        <authorList>
            <person name="de Groot N.N."/>
        </authorList>
    </citation>
    <scope>NUCLEOTIDE SEQUENCE [LARGE SCALE GENOMIC DNA]</scope>
    <source>
        <strain evidence="1 2">DSM 13305</strain>
    </source>
</reference>
<sequence length="57" mass="6392">MSQLKAICPHCDSELVKQAVTVDLVVFKCVQCNREFGPLPAACTQDELDQLLRESDR</sequence>
<evidence type="ECO:0008006" key="3">
    <source>
        <dbReference type="Google" id="ProtNLM"/>
    </source>
</evidence>
<dbReference type="RefSeq" id="WP_177173535.1">
    <property type="nucleotide sequence ID" value="NZ_FODY01000010.1"/>
</dbReference>
<dbReference type="EMBL" id="FODY01000010">
    <property type="protein sequence ID" value="SEP09578.1"/>
    <property type="molecule type" value="Genomic_DNA"/>
</dbReference>
<dbReference type="AlphaFoldDB" id="A0A1H8V481"/>
<organism evidence="1 2">
    <name type="scientific">Propionispora vibrioides</name>
    <dbReference type="NCBI Taxonomy" id="112903"/>
    <lineage>
        <taxon>Bacteria</taxon>
        <taxon>Bacillati</taxon>
        <taxon>Bacillota</taxon>
        <taxon>Negativicutes</taxon>
        <taxon>Selenomonadales</taxon>
        <taxon>Sporomusaceae</taxon>
        <taxon>Propionispora</taxon>
    </lineage>
</organism>